<protein>
    <recommendedName>
        <fullName evidence="4">Lipoprotein</fullName>
    </recommendedName>
</protein>
<feature type="chain" id="PRO_5007125179" description="Lipoprotein" evidence="1">
    <location>
        <begin position="19"/>
        <end position="111"/>
    </location>
</feature>
<name>A0A105W061_9BURK</name>
<comment type="caution">
    <text evidence="2">The sequence shown here is derived from an EMBL/GenBank/DDBJ whole genome shotgun (WGS) entry which is preliminary data.</text>
</comment>
<keyword evidence="3" id="KW-1185">Reference proteome</keyword>
<evidence type="ECO:0000313" key="2">
    <source>
        <dbReference type="EMBL" id="KVV57118.1"/>
    </source>
</evidence>
<feature type="signal peptide" evidence="1">
    <location>
        <begin position="1"/>
        <end position="18"/>
    </location>
</feature>
<dbReference type="RefSeq" id="WP_060103173.1">
    <property type="nucleotide sequence ID" value="NZ_LPEQ01000014.1"/>
</dbReference>
<dbReference type="Proteomes" id="UP000062317">
    <property type="component" value="Unassembled WGS sequence"/>
</dbReference>
<dbReference type="AlphaFoldDB" id="A0A105W061"/>
<organism evidence="2 3">
    <name type="scientific">Burkholderia territorii</name>
    <dbReference type="NCBI Taxonomy" id="1503055"/>
    <lineage>
        <taxon>Bacteria</taxon>
        <taxon>Pseudomonadati</taxon>
        <taxon>Pseudomonadota</taxon>
        <taxon>Betaproteobacteria</taxon>
        <taxon>Burkholderiales</taxon>
        <taxon>Burkholderiaceae</taxon>
        <taxon>Burkholderia</taxon>
        <taxon>Burkholderia cepacia complex</taxon>
    </lineage>
</organism>
<dbReference type="PROSITE" id="PS51257">
    <property type="entry name" value="PROKAR_LIPOPROTEIN"/>
    <property type="match status" value="1"/>
</dbReference>
<keyword evidence="1" id="KW-0732">Signal</keyword>
<gene>
    <name evidence="2" type="ORF">WT27_24315</name>
</gene>
<evidence type="ECO:0000313" key="3">
    <source>
        <dbReference type="Proteomes" id="UP000062317"/>
    </source>
</evidence>
<sequence>MKNTIAMIVALVASATFAGCADMNVKHPNATAGGAVTNPAPPGAAGACKAEAAPDDALVGRTEADAAALLDGCLWRVLERDGKSLPGTMDYRAERRDLGIRDGKVIWVRRG</sequence>
<dbReference type="EMBL" id="LPEQ01000014">
    <property type="protein sequence ID" value="KVV57118.1"/>
    <property type="molecule type" value="Genomic_DNA"/>
</dbReference>
<proteinExistence type="predicted"/>
<evidence type="ECO:0000256" key="1">
    <source>
        <dbReference type="SAM" id="SignalP"/>
    </source>
</evidence>
<evidence type="ECO:0008006" key="4">
    <source>
        <dbReference type="Google" id="ProtNLM"/>
    </source>
</evidence>
<reference evidence="2 3" key="1">
    <citation type="submission" date="2015-11" db="EMBL/GenBank/DDBJ databases">
        <title>Expanding the genomic diversity of Burkholderia species for the development of highly accurate diagnostics.</title>
        <authorList>
            <person name="Sahl J."/>
            <person name="Keim P."/>
            <person name="Wagner D."/>
        </authorList>
    </citation>
    <scope>NUCLEOTIDE SEQUENCE [LARGE SCALE GENOMIC DNA]</scope>
    <source>
        <strain evidence="2 3">MSMB1301WGS</strain>
    </source>
</reference>
<accession>A0A105W061</accession>